<accession>A0A380WR18</accession>
<evidence type="ECO:0000259" key="4">
    <source>
        <dbReference type="PROSITE" id="PS01124"/>
    </source>
</evidence>
<name>A0A380WR18_AMIAI</name>
<keyword evidence="2" id="KW-0238">DNA-binding</keyword>
<evidence type="ECO:0000313" key="6">
    <source>
        <dbReference type="Proteomes" id="UP000254701"/>
    </source>
</evidence>
<dbReference type="Pfam" id="PF20240">
    <property type="entry name" value="DUF6597"/>
    <property type="match status" value="1"/>
</dbReference>
<dbReference type="PROSITE" id="PS01124">
    <property type="entry name" value="HTH_ARAC_FAMILY_2"/>
    <property type="match status" value="1"/>
</dbReference>
<keyword evidence="3" id="KW-0804">Transcription</keyword>
<keyword evidence="1" id="KW-0805">Transcription regulation</keyword>
<dbReference type="Proteomes" id="UP000254701">
    <property type="component" value="Unassembled WGS sequence"/>
</dbReference>
<dbReference type="AlphaFoldDB" id="A0A380WR18"/>
<gene>
    <name evidence="5" type="ORF">NCTC10684_04603</name>
</gene>
<evidence type="ECO:0000313" key="5">
    <source>
        <dbReference type="EMBL" id="SUU91340.1"/>
    </source>
</evidence>
<dbReference type="OrthoDB" id="9815799at2"/>
<evidence type="ECO:0000256" key="2">
    <source>
        <dbReference type="ARBA" id="ARBA00023125"/>
    </source>
</evidence>
<feature type="domain" description="HTH araC/xylS-type" evidence="4">
    <location>
        <begin position="186"/>
        <end position="270"/>
    </location>
</feature>
<dbReference type="InterPro" id="IPR018060">
    <property type="entry name" value="HTH_AraC"/>
</dbReference>
<dbReference type="PANTHER" id="PTHR46796:SF15">
    <property type="entry name" value="BLL1074 PROTEIN"/>
    <property type="match status" value="1"/>
</dbReference>
<protein>
    <submittedName>
        <fullName evidence="5">Adenosine deaminase</fullName>
    </submittedName>
</protein>
<dbReference type="EMBL" id="UFSM01000001">
    <property type="protein sequence ID" value="SUU91340.1"/>
    <property type="molecule type" value="Genomic_DNA"/>
</dbReference>
<dbReference type="InterPro" id="IPR046532">
    <property type="entry name" value="DUF6597"/>
</dbReference>
<evidence type="ECO:0000256" key="3">
    <source>
        <dbReference type="ARBA" id="ARBA00023163"/>
    </source>
</evidence>
<dbReference type="InterPro" id="IPR050204">
    <property type="entry name" value="AraC_XylS_family_regulators"/>
</dbReference>
<organism evidence="5 6">
    <name type="scientific">Aminobacter aminovorans</name>
    <name type="common">Chelatobacter heintzii</name>
    <dbReference type="NCBI Taxonomy" id="83263"/>
    <lineage>
        <taxon>Bacteria</taxon>
        <taxon>Pseudomonadati</taxon>
        <taxon>Pseudomonadota</taxon>
        <taxon>Alphaproteobacteria</taxon>
        <taxon>Hyphomicrobiales</taxon>
        <taxon>Phyllobacteriaceae</taxon>
        <taxon>Aminobacter</taxon>
    </lineage>
</organism>
<sequence length="273" mass="29625">MRTSPEASACSDANRPTVSVLANCLGRYDEFAPLPGLDAHFQCVWTNAIPRDHFGPVAVVPDGCVDLLWKDGRLVVVGPDIVAASPELGGGTTVLGIRFRPGAALRWLRTPMSTLVGQAVELADVWDRDVARELSLRIGEAPTIERQAAVLQQQLLNQLPELERPAQDAGAIFAAMASGSDAIAGRISSLVDRLDISERTLRRRSHDYFGYGPKTLDRILRFQNFLSLVRAQGKQRMAGLAYEAGYADQAHLGREIQTLCGMTAGSFVRQISG</sequence>
<dbReference type="GO" id="GO:0003700">
    <property type="term" value="F:DNA-binding transcription factor activity"/>
    <property type="evidence" value="ECO:0007669"/>
    <property type="project" value="InterPro"/>
</dbReference>
<reference evidence="5 6" key="1">
    <citation type="submission" date="2018-06" db="EMBL/GenBank/DDBJ databases">
        <authorList>
            <consortium name="Pathogen Informatics"/>
            <person name="Doyle S."/>
        </authorList>
    </citation>
    <scope>NUCLEOTIDE SEQUENCE [LARGE SCALE GENOMIC DNA]</scope>
    <source>
        <strain evidence="5 6">NCTC10684</strain>
    </source>
</reference>
<dbReference type="SMART" id="SM00342">
    <property type="entry name" value="HTH_ARAC"/>
    <property type="match status" value="1"/>
</dbReference>
<dbReference type="PANTHER" id="PTHR46796">
    <property type="entry name" value="HTH-TYPE TRANSCRIPTIONAL ACTIVATOR RHAS-RELATED"/>
    <property type="match status" value="1"/>
</dbReference>
<dbReference type="GO" id="GO:0043565">
    <property type="term" value="F:sequence-specific DNA binding"/>
    <property type="evidence" value="ECO:0007669"/>
    <property type="project" value="InterPro"/>
</dbReference>
<dbReference type="RefSeq" id="WP_115733227.1">
    <property type="nucleotide sequence ID" value="NZ_BAAAVY010000037.1"/>
</dbReference>
<evidence type="ECO:0000256" key="1">
    <source>
        <dbReference type="ARBA" id="ARBA00023015"/>
    </source>
</evidence>
<proteinExistence type="predicted"/>
<dbReference type="Pfam" id="PF12833">
    <property type="entry name" value="HTH_18"/>
    <property type="match status" value="1"/>
</dbReference>
<dbReference type="Gene3D" id="1.10.10.60">
    <property type="entry name" value="Homeodomain-like"/>
    <property type="match status" value="1"/>
</dbReference>